<evidence type="ECO:0000256" key="1">
    <source>
        <dbReference type="ARBA" id="ARBA00004651"/>
    </source>
</evidence>
<organism evidence="10 11">
    <name type="scientific">Catenuloplanes niger</name>
    <dbReference type="NCBI Taxonomy" id="587534"/>
    <lineage>
        <taxon>Bacteria</taxon>
        <taxon>Bacillati</taxon>
        <taxon>Actinomycetota</taxon>
        <taxon>Actinomycetes</taxon>
        <taxon>Micromonosporales</taxon>
        <taxon>Micromonosporaceae</taxon>
        <taxon>Catenuloplanes</taxon>
    </lineage>
</organism>
<keyword evidence="4 7" id="KW-1133">Transmembrane helix</keyword>
<keyword evidence="3 7" id="KW-0812">Transmembrane</keyword>
<sequence length="395" mass="40130">MKPARMSLPDVARVGAAGLVTRPLRACLAAAGIAIGVAAMVAVVGISASSRAGVERELAAIGTNLLTAAPGQTFGGEAARLPDEAVEMAGRIDGVTGASATGPVDVAVYRSDLMPVGETNGLGVRAARTDLLGPVGGALAYGSWLNQVTLRGPAVVLGAEAARLLGVHRVDTDVRLWLGNRWFVVVGVLQPIRLAPELDTAVLVGWSAAETLLGFDGGIGTVYVRTDPDRVTDVRTLLARAVAPAHPNEVLVERPSDALLAQAVTDRALTGLLLGLGAVALLVGGVGVANTMIVSVLERRAEVGLRRALGATRAQIRTQFLAESLLLSALGGATGLLLGAAVTGAYAWSRGWPPAVPAWAHAAGFAVTVLIGGVAGLYPAVRAARLPPTEALSAP</sequence>
<comment type="caution">
    <text evidence="10">The sequence shown here is derived from an EMBL/GenBank/DDBJ whole genome shotgun (WGS) entry which is preliminary data.</text>
</comment>
<evidence type="ECO:0000313" key="11">
    <source>
        <dbReference type="Proteomes" id="UP001183629"/>
    </source>
</evidence>
<evidence type="ECO:0000256" key="3">
    <source>
        <dbReference type="ARBA" id="ARBA00022692"/>
    </source>
</evidence>
<dbReference type="InterPro" id="IPR050250">
    <property type="entry name" value="Macrolide_Exporter_MacB"/>
</dbReference>
<evidence type="ECO:0000313" key="10">
    <source>
        <dbReference type="EMBL" id="MDR7320769.1"/>
    </source>
</evidence>
<feature type="transmembrane region" description="Helical" evidence="7">
    <location>
        <begin position="26"/>
        <end position="48"/>
    </location>
</feature>
<dbReference type="GO" id="GO:0005886">
    <property type="term" value="C:plasma membrane"/>
    <property type="evidence" value="ECO:0007669"/>
    <property type="project" value="UniProtKB-SubCell"/>
</dbReference>
<dbReference type="PANTHER" id="PTHR30572">
    <property type="entry name" value="MEMBRANE COMPONENT OF TRANSPORTER-RELATED"/>
    <property type="match status" value="1"/>
</dbReference>
<accession>A0AAE3ZLB8</accession>
<feature type="transmembrane region" description="Helical" evidence="7">
    <location>
        <begin position="272"/>
        <end position="297"/>
    </location>
</feature>
<dbReference type="AlphaFoldDB" id="A0AAE3ZLB8"/>
<evidence type="ECO:0000256" key="6">
    <source>
        <dbReference type="ARBA" id="ARBA00038076"/>
    </source>
</evidence>
<evidence type="ECO:0000259" key="8">
    <source>
        <dbReference type="Pfam" id="PF02687"/>
    </source>
</evidence>
<dbReference type="GO" id="GO:0022857">
    <property type="term" value="F:transmembrane transporter activity"/>
    <property type="evidence" value="ECO:0007669"/>
    <property type="project" value="TreeGrafter"/>
</dbReference>
<keyword evidence="5 7" id="KW-0472">Membrane</keyword>
<feature type="domain" description="MacB-like periplasmic core" evidence="9">
    <location>
        <begin position="28"/>
        <end position="234"/>
    </location>
</feature>
<feature type="transmembrane region" description="Helical" evidence="7">
    <location>
        <begin position="358"/>
        <end position="378"/>
    </location>
</feature>
<feature type="transmembrane region" description="Helical" evidence="7">
    <location>
        <begin position="325"/>
        <end position="346"/>
    </location>
</feature>
<protein>
    <submittedName>
        <fullName evidence="10">ABC transport system permease protein</fullName>
    </submittedName>
</protein>
<evidence type="ECO:0000259" key="9">
    <source>
        <dbReference type="Pfam" id="PF12704"/>
    </source>
</evidence>
<comment type="similarity">
    <text evidence="6">Belongs to the ABC-4 integral membrane protein family.</text>
</comment>
<keyword evidence="2" id="KW-1003">Cell membrane</keyword>
<dbReference type="EMBL" id="JAVDYC010000001">
    <property type="protein sequence ID" value="MDR7320769.1"/>
    <property type="molecule type" value="Genomic_DNA"/>
</dbReference>
<dbReference type="InterPro" id="IPR003838">
    <property type="entry name" value="ABC3_permease_C"/>
</dbReference>
<keyword evidence="11" id="KW-1185">Reference proteome</keyword>
<evidence type="ECO:0000256" key="5">
    <source>
        <dbReference type="ARBA" id="ARBA00023136"/>
    </source>
</evidence>
<comment type="subcellular location">
    <subcellularLocation>
        <location evidence="1">Cell membrane</location>
        <topology evidence="1">Multi-pass membrane protein</topology>
    </subcellularLocation>
</comment>
<feature type="domain" description="ABC3 transporter permease C-terminal" evidence="8">
    <location>
        <begin position="276"/>
        <end position="388"/>
    </location>
</feature>
<name>A0AAE3ZLB8_9ACTN</name>
<evidence type="ECO:0000256" key="4">
    <source>
        <dbReference type="ARBA" id="ARBA00022989"/>
    </source>
</evidence>
<dbReference type="Pfam" id="PF02687">
    <property type="entry name" value="FtsX"/>
    <property type="match status" value="1"/>
</dbReference>
<evidence type="ECO:0000256" key="2">
    <source>
        <dbReference type="ARBA" id="ARBA00022475"/>
    </source>
</evidence>
<dbReference type="Pfam" id="PF12704">
    <property type="entry name" value="MacB_PCD"/>
    <property type="match status" value="1"/>
</dbReference>
<gene>
    <name evidence="10" type="ORF">J2S44_001019</name>
</gene>
<evidence type="ECO:0000256" key="7">
    <source>
        <dbReference type="SAM" id="Phobius"/>
    </source>
</evidence>
<proteinExistence type="inferred from homology"/>
<dbReference type="InterPro" id="IPR025857">
    <property type="entry name" value="MacB_PCD"/>
</dbReference>
<dbReference type="PANTHER" id="PTHR30572:SF4">
    <property type="entry name" value="ABC TRANSPORTER PERMEASE YTRF"/>
    <property type="match status" value="1"/>
</dbReference>
<reference evidence="10 11" key="1">
    <citation type="submission" date="2023-07" db="EMBL/GenBank/DDBJ databases">
        <title>Sequencing the genomes of 1000 actinobacteria strains.</title>
        <authorList>
            <person name="Klenk H.-P."/>
        </authorList>
    </citation>
    <scope>NUCLEOTIDE SEQUENCE [LARGE SCALE GENOMIC DNA]</scope>
    <source>
        <strain evidence="10 11">DSM 44711</strain>
    </source>
</reference>
<dbReference type="Proteomes" id="UP001183629">
    <property type="component" value="Unassembled WGS sequence"/>
</dbReference>